<sequence>MSDFPGPDNSQSDHHDSKPANNSEVAQAVLGGEDFIEEGASAVSGAVNIDIDAADQKGVNQAEEDRSVGPDAYELDYGQPDGIDPYVDQQFREFAHEHGIDGNLAQKLVDFNNKLDSARMQEHEIQTQAWEKQTRSLPGWQGNNYRQNMSVANKALQAFASPDLANMIKSAGYSCHPEVVKTFYNIGMRLSEDSYVDSSKNTPRKKTIGEILYPDQPV</sequence>
<dbReference type="EMBL" id="FO203522">
    <property type="protein sequence ID" value="CCO25106.1"/>
    <property type="molecule type" value="Genomic_DNA"/>
</dbReference>
<evidence type="ECO:0000256" key="1">
    <source>
        <dbReference type="SAM" id="MobiDB-lite"/>
    </source>
</evidence>
<dbReference type="GO" id="GO:0008233">
    <property type="term" value="F:peptidase activity"/>
    <property type="evidence" value="ECO:0007669"/>
    <property type="project" value="UniProtKB-KW"/>
</dbReference>
<evidence type="ECO:0000313" key="2">
    <source>
        <dbReference type="EMBL" id="CCO25106.1"/>
    </source>
</evidence>
<organism evidence="2 3">
    <name type="scientific">Maridesulfovibrio hydrothermalis AM13 = DSM 14728</name>
    <dbReference type="NCBI Taxonomy" id="1121451"/>
    <lineage>
        <taxon>Bacteria</taxon>
        <taxon>Pseudomonadati</taxon>
        <taxon>Thermodesulfobacteriota</taxon>
        <taxon>Desulfovibrionia</taxon>
        <taxon>Desulfovibrionales</taxon>
        <taxon>Desulfovibrionaceae</taxon>
        <taxon>Maridesulfovibrio</taxon>
    </lineage>
</organism>
<keyword evidence="2" id="KW-0378">Hydrolase</keyword>
<dbReference type="STRING" id="1121451.DESAM_22839"/>
<reference evidence="2 3" key="1">
    <citation type="submission" date="2012-10" db="EMBL/GenBank/DDBJ databases">
        <authorList>
            <person name="Genoscope - CEA"/>
        </authorList>
    </citation>
    <scope>NUCLEOTIDE SEQUENCE [LARGE SCALE GENOMIC DNA]</scope>
    <source>
        <strain evidence="3">AM13 / DSM 14728</strain>
    </source>
</reference>
<gene>
    <name evidence="2" type="ORF">DESAM_22839</name>
</gene>
<accession>L0RHP6</accession>
<dbReference type="KEGG" id="dhy:DESAM_22839"/>
<dbReference type="AlphaFoldDB" id="L0RHP6"/>
<feature type="region of interest" description="Disordered" evidence="1">
    <location>
        <begin position="195"/>
        <end position="218"/>
    </location>
</feature>
<dbReference type="eggNOG" id="ENOG5031PR8">
    <property type="taxonomic scope" value="Bacteria"/>
</dbReference>
<keyword evidence="2" id="KW-0645">Protease</keyword>
<dbReference type="GO" id="GO:0006508">
    <property type="term" value="P:proteolysis"/>
    <property type="evidence" value="ECO:0007669"/>
    <property type="project" value="UniProtKB-KW"/>
</dbReference>
<feature type="region of interest" description="Disordered" evidence="1">
    <location>
        <begin position="1"/>
        <end position="24"/>
    </location>
</feature>
<dbReference type="RefSeq" id="WP_015337704.1">
    <property type="nucleotide sequence ID" value="NC_020055.1"/>
</dbReference>
<proteinExistence type="predicted"/>
<name>L0RHP6_9BACT</name>
<evidence type="ECO:0000313" key="3">
    <source>
        <dbReference type="Proteomes" id="UP000010808"/>
    </source>
</evidence>
<dbReference type="OrthoDB" id="5457519at2"/>
<protein>
    <submittedName>
        <fullName evidence="2">Endoprotease</fullName>
    </submittedName>
</protein>
<dbReference type="HOGENOM" id="CLU_1265244_0_0_7"/>
<keyword evidence="3" id="KW-1185">Reference proteome</keyword>
<dbReference type="PATRIC" id="fig|1121451.3.peg.3049"/>
<dbReference type="Proteomes" id="UP000010808">
    <property type="component" value="Chromosome"/>
</dbReference>